<dbReference type="Proteomes" id="UP001228504">
    <property type="component" value="Unassembled WGS sequence"/>
</dbReference>
<name>A0ABT9USC6_9FIRM</name>
<dbReference type="RefSeq" id="WP_307484350.1">
    <property type="nucleotide sequence ID" value="NZ_JAUSUF010000002.1"/>
</dbReference>
<evidence type="ECO:0008006" key="3">
    <source>
        <dbReference type="Google" id="ProtNLM"/>
    </source>
</evidence>
<reference evidence="1 2" key="1">
    <citation type="submission" date="2023-07" db="EMBL/GenBank/DDBJ databases">
        <title>Genomic Encyclopedia of Type Strains, Phase IV (KMG-IV): sequencing the most valuable type-strain genomes for metagenomic binning, comparative biology and taxonomic classification.</title>
        <authorList>
            <person name="Goeker M."/>
        </authorList>
    </citation>
    <scope>NUCLEOTIDE SEQUENCE [LARGE SCALE GENOMIC DNA]</scope>
    <source>
        <strain evidence="1 2">DSM 20694</strain>
    </source>
</reference>
<dbReference type="EMBL" id="JAUSUF010000002">
    <property type="protein sequence ID" value="MDQ0149213.1"/>
    <property type="molecule type" value="Genomic_DNA"/>
</dbReference>
<gene>
    <name evidence="1" type="ORF">J2S18_001143</name>
</gene>
<evidence type="ECO:0000313" key="1">
    <source>
        <dbReference type="EMBL" id="MDQ0149213.1"/>
    </source>
</evidence>
<accession>A0ABT9USC6</accession>
<proteinExistence type="predicted"/>
<sequence length="112" mass="13033">MKRKLILGNEELEFKMTNKTIFDIDEKFNNFGEVINGVMNNTNLYNNSLKVISCACITRELTIDELIEKLKPEQITKEIVSVAYGLYFDYMGIKLQTDKNKSEEDITKKKEI</sequence>
<comment type="caution">
    <text evidence="1">The sequence shown here is derived from an EMBL/GenBank/DDBJ whole genome shotgun (WGS) entry which is preliminary data.</text>
</comment>
<protein>
    <recommendedName>
        <fullName evidence="3">Phage tail assembly chaperone protein, TAC</fullName>
    </recommendedName>
</protein>
<keyword evidence="2" id="KW-1185">Reference proteome</keyword>
<organism evidence="1 2">
    <name type="scientific">Eubacterium multiforme</name>
    <dbReference type="NCBI Taxonomy" id="83339"/>
    <lineage>
        <taxon>Bacteria</taxon>
        <taxon>Bacillati</taxon>
        <taxon>Bacillota</taxon>
        <taxon>Clostridia</taxon>
        <taxon>Eubacteriales</taxon>
        <taxon>Eubacteriaceae</taxon>
        <taxon>Eubacterium</taxon>
    </lineage>
</organism>
<evidence type="ECO:0000313" key="2">
    <source>
        <dbReference type="Proteomes" id="UP001228504"/>
    </source>
</evidence>